<dbReference type="AlphaFoldDB" id="A0A7G9S3E1"/>
<evidence type="ECO:0000259" key="4">
    <source>
        <dbReference type="PROSITE" id="PS51077"/>
    </source>
</evidence>
<dbReference type="InterPro" id="IPR050707">
    <property type="entry name" value="HTH_MetabolicPath_Reg"/>
</dbReference>
<dbReference type="KEGG" id="ldn:H9L06_08855"/>
<organism evidence="6 7">
    <name type="scientific">Leucobacter denitrificans</name>
    <dbReference type="NCBI Taxonomy" id="683042"/>
    <lineage>
        <taxon>Bacteria</taxon>
        <taxon>Bacillati</taxon>
        <taxon>Actinomycetota</taxon>
        <taxon>Actinomycetes</taxon>
        <taxon>Micrococcales</taxon>
        <taxon>Microbacteriaceae</taxon>
        <taxon>Leucobacter</taxon>
    </lineage>
</organism>
<dbReference type="GO" id="GO:0045892">
    <property type="term" value="P:negative regulation of DNA-templated transcription"/>
    <property type="evidence" value="ECO:0007669"/>
    <property type="project" value="TreeGrafter"/>
</dbReference>
<keyword evidence="3" id="KW-0804">Transcription</keyword>
<dbReference type="PROSITE" id="PS51078">
    <property type="entry name" value="ICLR_ED"/>
    <property type="match status" value="1"/>
</dbReference>
<evidence type="ECO:0000313" key="6">
    <source>
        <dbReference type="EMBL" id="QNN62366.1"/>
    </source>
</evidence>
<dbReference type="InterPro" id="IPR029016">
    <property type="entry name" value="GAF-like_dom_sf"/>
</dbReference>
<dbReference type="SUPFAM" id="SSF55781">
    <property type="entry name" value="GAF domain-like"/>
    <property type="match status" value="1"/>
</dbReference>
<dbReference type="PANTHER" id="PTHR30136:SF24">
    <property type="entry name" value="HTH-TYPE TRANSCRIPTIONAL REPRESSOR ALLR"/>
    <property type="match status" value="1"/>
</dbReference>
<evidence type="ECO:0000256" key="3">
    <source>
        <dbReference type="ARBA" id="ARBA00023163"/>
    </source>
</evidence>
<keyword evidence="2" id="KW-0238">DNA-binding</keyword>
<evidence type="ECO:0000313" key="7">
    <source>
        <dbReference type="Proteomes" id="UP000515934"/>
    </source>
</evidence>
<dbReference type="PANTHER" id="PTHR30136">
    <property type="entry name" value="HELIX-TURN-HELIX TRANSCRIPTIONAL REGULATOR, ICLR FAMILY"/>
    <property type="match status" value="1"/>
</dbReference>
<dbReference type="Gene3D" id="1.10.10.10">
    <property type="entry name" value="Winged helix-like DNA-binding domain superfamily/Winged helix DNA-binding domain"/>
    <property type="match status" value="1"/>
</dbReference>
<dbReference type="Pfam" id="PF01614">
    <property type="entry name" value="IclR_C"/>
    <property type="match status" value="1"/>
</dbReference>
<sequence length="257" mass="27330">MSEAQQASSSGGQYSSIGRALEILEACAAAEEPLSITEIAKRTRISTSAVHRTCWKLVDLGALTQVGHGFNLGMRVIALGGSSPWLRFLRTEAAPLLHRLASETGLSGNLACLVSGKAMLVDEVFSAEFGVPKELGRKLPLHATAIGKALLVNRSESEIERILGNKELDRYTPATVCDKEQLIEELVSAREQGYVLSKGDWKMGRFGVGAPVLADGVTVASIALIGSLAFTILDGLGERVREAAAQLTAKLSSDQKN</sequence>
<dbReference type="GO" id="GO:0003700">
    <property type="term" value="F:DNA-binding transcription factor activity"/>
    <property type="evidence" value="ECO:0007669"/>
    <property type="project" value="TreeGrafter"/>
</dbReference>
<evidence type="ECO:0000256" key="1">
    <source>
        <dbReference type="ARBA" id="ARBA00023015"/>
    </source>
</evidence>
<dbReference type="RefSeq" id="WP_187554836.1">
    <property type="nucleotide sequence ID" value="NZ_CP060716.1"/>
</dbReference>
<keyword evidence="7" id="KW-1185">Reference proteome</keyword>
<dbReference type="Gene3D" id="3.30.450.40">
    <property type="match status" value="1"/>
</dbReference>
<evidence type="ECO:0000256" key="2">
    <source>
        <dbReference type="ARBA" id="ARBA00023125"/>
    </source>
</evidence>
<dbReference type="InterPro" id="IPR036390">
    <property type="entry name" value="WH_DNA-bd_sf"/>
</dbReference>
<reference evidence="6 7" key="1">
    <citation type="submission" date="2020-08" db="EMBL/GenBank/DDBJ databases">
        <title>Genome sequence of Leucobacter denitrificans KACC 14055T.</title>
        <authorList>
            <person name="Hyun D.-W."/>
            <person name="Bae J.-W."/>
        </authorList>
    </citation>
    <scope>NUCLEOTIDE SEQUENCE [LARGE SCALE GENOMIC DNA]</scope>
    <source>
        <strain evidence="6 7">KACC 14055</strain>
    </source>
</reference>
<proteinExistence type="predicted"/>
<dbReference type="SUPFAM" id="SSF46785">
    <property type="entry name" value="Winged helix' DNA-binding domain"/>
    <property type="match status" value="1"/>
</dbReference>
<dbReference type="InterPro" id="IPR005471">
    <property type="entry name" value="Tscrpt_reg_IclR_N"/>
</dbReference>
<dbReference type="InterPro" id="IPR036388">
    <property type="entry name" value="WH-like_DNA-bd_sf"/>
</dbReference>
<evidence type="ECO:0000259" key="5">
    <source>
        <dbReference type="PROSITE" id="PS51078"/>
    </source>
</evidence>
<dbReference type="EMBL" id="CP060716">
    <property type="protein sequence ID" value="QNN62366.1"/>
    <property type="molecule type" value="Genomic_DNA"/>
</dbReference>
<dbReference type="Pfam" id="PF09339">
    <property type="entry name" value="HTH_IclR"/>
    <property type="match status" value="1"/>
</dbReference>
<accession>A0A7G9S3E1</accession>
<feature type="domain" description="HTH iclR-type" evidence="4">
    <location>
        <begin position="14"/>
        <end position="74"/>
    </location>
</feature>
<dbReference type="Proteomes" id="UP000515934">
    <property type="component" value="Chromosome"/>
</dbReference>
<name>A0A7G9S3E1_9MICO</name>
<dbReference type="PROSITE" id="PS51077">
    <property type="entry name" value="HTH_ICLR"/>
    <property type="match status" value="1"/>
</dbReference>
<dbReference type="SMART" id="SM00346">
    <property type="entry name" value="HTH_ICLR"/>
    <property type="match status" value="1"/>
</dbReference>
<dbReference type="GO" id="GO:0003677">
    <property type="term" value="F:DNA binding"/>
    <property type="evidence" value="ECO:0007669"/>
    <property type="project" value="UniProtKB-KW"/>
</dbReference>
<protein>
    <submittedName>
        <fullName evidence="6">IclR family transcriptional regulator</fullName>
    </submittedName>
</protein>
<dbReference type="InterPro" id="IPR014757">
    <property type="entry name" value="Tscrpt_reg_IclR_C"/>
</dbReference>
<keyword evidence="1" id="KW-0805">Transcription regulation</keyword>
<feature type="domain" description="IclR-ED" evidence="5">
    <location>
        <begin position="75"/>
        <end position="253"/>
    </location>
</feature>
<gene>
    <name evidence="6" type="ORF">H9L06_08855</name>
</gene>